<gene>
    <name evidence="4" type="ORF">GA0070604_4041</name>
</gene>
<dbReference type="Gene3D" id="3.40.50.1820">
    <property type="entry name" value="alpha/beta hydrolase"/>
    <property type="match status" value="1"/>
</dbReference>
<dbReference type="EMBL" id="FMHY01000002">
    <property type="protein sequence ID" value="SCL59397.1"/>
    <property type="molecule type" value="Genomic_DNA"/>
</dbReference>
<dbReference type="RefSeq" id="WP_091120579.1">
    <property type="nucleotide sequence ID" value="NZ_FMHY01000002.1"/>
</dbReference>
<dbReference type="InterPro" id="IPR001031">
    <property type="entry name" value="Thioesterase"/>
</dbReference>
<organism evidence="4 5">
    <name type="scientific">Micromonospora eburnea</name>
    <dbReference type="NCBI Taxonomy" id="227316"/>
    <lineage>
        <taxon>Bacteria</taxon>
        <taxon>Bacillati</taxon>
        <taxon>Actinomycetota</taxon>
        <taxon>Actinomycetes</taxon>
        <taxon>Micromonosporales</taxon>
        <taxon>Micromonosporaceae</taxon>
        <taxon>Micromonospora</taxon>
    </lineage>
</organism>
<dbReference type="InterPro" id="IPR020802">
    <property type="entry name" value="TesA-like"/>
</dbReference>
<evidence type="ECO:0000256" key="2">
    <source>
        <dbReference type="ARBA" id="ARBA00022801"/>
    </source>
</evidence>
<dbReference type="PANTHER" id="PTHR11487">
    <property type="entry name" value="THIOESTERASE"/>
    <property type="match status" value="1"/>
</dbReference>
<reference evidence="5" key="1">
    <citation type="submission" date="2016-06" db="EMBL/GenBank/DDBJ databases">
        <authorList>
            <person name="Varghese N."/>
            <person name="Submissions Spin"/>
        </authorList>
    </citation>
    <scope>NUCLEOTIDE SEQUENCE [LARGE SCALE GENOMIC DNA]</scope>
    <source>
        <strain evidence="5">DSM 44814</strain>
    </source>
</reference>
<evidence type="ECO:0000259" key="3">
    <source>
        <dbReference type="SMART" id="SM00824"/>
    </source>
</evidence>
<dbReference type="InterPro" id="IPR029058">
    <property type="entry name" value="AB_hydrolase_fold"/>
</dbReference>
<dbReference type="STRING" id="227316.GA0070604_4041"/>
<evidence type="ECO:0000313" key="4">
    <source>
        <dbReference type="EMBL" id="SCL59397.1"/>
    </source>
</evidence>
<evidence type="ECO:0000256" key="1">
    <source>
        <dbReference type="ARBA" id="ARBA00007169"/>
    </source>
</evidence>
<dbReference type="InterPro" id="IPR012223">
    <property type="entry name" value="TEII"/>
</dbReference>
<dbReference type="SMART" id="SM00824">
    <property type="entry name" value="PKS_TE"/>
    <property type="match status" value="1"/>
</dbReference>
<protein>
    <submittedName>
        <fullName evidence="4">Surfactin synthase thioesterase subunit</fullName>
    </submittedName>
</protein>
<name>A0A1C6UZL7_9ACTN</name>
<dbReference type="GO" id="GO:0016787">
    <property type="term" value="F:hydrolase activity"/>
    <property type="evidence" value="ECO:0007669"/>
    <property type="project" value="UniProtKB-KW"/>
</dbReference>
<comment type="similarity">
    <text evidence="1">Belongs to the thioesterase family.</text>
</comment>
<dbReference type="Proteomes" id="UP000199696">
    <property type="component" value="Unassembled WGS sequence"/>
</dbReference>
<dbReference type="PANTHER" id="PTHR11487:SF0">
    <property type="entry name" value="S-ACYL FATTY ACID SYNTHASE THIOESTERASE, MEDIUM CHAIN"/>
    <property type="match status" value="1"/>
</dbReference>
<keyword evidence="2" id="KW-0378">Hydrolase</keyword>
<sequence length="248" mass="27207">MTEEESLWIRCFHQCPQADVRLVCLPHAGGSASYFFPMSHALTPAVEVLSVQYPGRQDRRFEPCIEDLGELADRVFEAVRGLADRPLALFGHSMGAALAFEVAVRLETKLGVSPQHVIVSGRRAPSVFRTEQVHLRDDAGIIAELRDLSGTSNDMLDDTDILRMILPAIRADYRAIETYRGRPGATVSAPITVLTGDTDPRVTLADAHEWRSHTTGASEVLVFPGGHFYLNDCRNDVNGVVARILTGA</sequence>
<dbReference type="Pfam" id="PF00975">
    <property type="entry name" value="Thioesterase"/>
    <property type="match status" value="1"/>
</dbReference>
<evidence type="ECO:0000313" key="5">
    <source>
        <dbReference type="Proteomes" id="UP000199696"/>
    </source>
</evidence>
<dbReference type="GO" id="GO:0008610">
    <property type="term" value="P:lipid biosynthetic process"/>
    <property type="evidence" value="ECO:0007669"/>
    <property type="project" value="TreeGrafter"/>
</dbReference>
<dbReference type="AlphaFoldDB" id="A0A1C6UZL7"/>
<accession>A0A1C6UZL7</accession>
<dbReference type="OrthoDB" id="8480037at2"/>
<dbReference type="SUPFAM" id="SSF53474">
    <property type="entry name" value="alpha/beta-Hydrolases"/>
    <property type="match status" value="1"/>
</dbReference>
<keyword evidence="5" id="KW-1185">Reference proteome</keyword>
<feature type="domain" description="Thioesterase TesA-like" evidence="3">
    <location>
        <begin position="23"/>
        <end position="230"/>
    </location>
</feature>
<proteinExistence type="inferred from homology"/>